<evidence type="ECO:0000256" key="3">
    <source>
        <dbReference type="ARBA" id="ARBA00006341"/>
    </source>
</evidence>
<dbReference type="InterPro" id="IPR004789">
    <property type="entry name" value="Acetalactate_synth_ssu"/>
</dbReference>
<name>A0A1Q9YNU8_9FIRM</name>
<evidence type="ECO:0000256" key="4">
    <source>
        <dbReference type="ARBA" id="ARBA00011744"/>
    </source>
</evidence>
<sequence>MEHFEIAILVENESGALSRISGMFTRRGFNIHSLTVGETEDPCFSRMTISAEGDETTRRQIVKQLAKLYNVKEIKIMERDASVKRELALIKLKNSPATRSDILSAVDIYRSKIIDLSPNTLCVEITGETSKIDAFIEIVKPYGILEMCRTGVVALERGCHYLRRENTEDSKEGE</sequence>
<dbReference type="UniPathway" id="UPA00047">
    <property type="reaction ID" value="UER00055"/>
</dbReference>
<proteinExistence type="inferred from homology"/>
<keyword evidence="5 8" id="KW-0028">Amino-acid biosynthesis</keyword>
<evidence type="ECO:0000256" key="8">
    <source>
        <dbReference type="RuleBase" id="RU368092"/>
    </source>
</evidence>
<comment type="catalytic activity">
    <reaction evidence="7 8">
        <text>2 pyruvate + H(+) = (2S)-2-acetolactate + CO2</text>
        <dbReference type="Rhea" id="RHEA:25249"/>
        <dbReference type="ChEBI" id="CHEBI:15361"/>
        <dbReference type="ChEBI" id="CHEBI:15378"/>
        <dbReference type="ChEBI" id="CHEBI:16526"/>
        <dbReference type="ChEBI" id="CHEBI:58476"/>
        <dbReference type="EC" id="2.2.1.6"/>
    </reaction>
</comment>
<dbReference type="AlphaFoldDB" id="A0A1Q9YNU8"/>
<comment type="pathway">
    <text evidence="1 8">Amino-acid biosynthesis; L-isoleucine biosynthesis; L-isoleucine from 2-oxobutanoate: step 1/4.</text>
</comment>
<dbReference type="GO" id="GO:0009099">
    <property type="term" value="P:L-valine biosynthetic process"/>
    <property type="evidence" value="ECO:0007669"/>
    <property type="project" value="UniProtKB-UniRule"/>
</dbReference>
<keyword evidence="6 8" id="KW-0100">Branched-chain amino acid biosynthesis</keyword>
<dbReference type="EC" id="2.2.1.6" evidence="8"/>
<evidence type="ECO:0000256" key="6">
    <source>
        <dbReference type="ARBA" id="ARBA00023304"/>
    </source>
</evidence>
<dbReference type="NCBIfam" id="NF008864">
    <property type="entry name" value="PRK11895.1"/>
    <property type="match status" value="1"/>
</dbReference>
<dbReference type="InterPro" id="IPR039557">
    <property type="entry name" value="AHAS_ACT"/>
</dbReference>
<evidence type="ECO:0000313" key="10">
    <source>
        <dbReference type="EMBL" id="OLU47463.1"/>
    </source>
</evidence>
<dbReference type="PROSITE" id="PS51671">
    <property type="entry name" value="ACT"/>
    <property type="match status" value="1"/>
</dbReference>
<gene>
    <name evidence="10" type="ORF">BO223_00135</name>
</gene>
<comment type="subunit">
    <text evidence="4 8">Dimer of large and small chains.</text>
</comment>
<dbReference type="Gene3D" id="3.30.70.260">
    <property type="match status" value="1"/>
</dbReference>
<comment type="similarity">
    <text evidence="3 8">Belongs to the acetolactate synthase small subunit family.</text>
</comment>
<evidence type="ECO:0000256" key="5">
    <source>
        <dbReference type="ARBA" id="ARBA00022605"/>
    </source>
</evidence>
<dbReference type="GO" id="GO:0003984">
    <property type="term" value="F:acetolactate synthase activity"/>
    <property type="evidence" value="ECO:0007669"/>
    <property type="project" value="UniProtKB-UniRule"/>
</dbReference>
<dbReference type="FunFam" id="3.30.70.1150:FF:000001">
    <property type="entry name" value="Acetolactate synthase small subunit"/>
    <property type="match status" value="1"/>
</dbReference>
<dbReference type="PANTHER" id="PTHR30239:SF0">
    <property type="entry name" value="ACETOLACTATE SYNTHASE SMALL SUBUNIT 1, CHLOROPLASTIC"/>
    <property type="match status" value="1"/>
</dbReference>
<dbReference type="UniPathway" id="UPA00049">
    <property type="reaction ID" value="UER00059"/>
</dbReference>
<comment type="pathway">
    <text evidence="2 8">Amino-acid biosynthesis; L-valine biosynthesis; L-valine from pyruvate: step 1/4.</text>
</comment>
<protein>
    <recommendedName>
        <fullName evidence="8">Acetolactate synthase small subunit</fullName>
        <shortName evidence="8">AHAS</shortName>
        <shortName evidence="8">ALS</shortName>
        <ecNumber evidence="8">2.2.1.6</ecNumber>
    </recommendedName>
    <alternativeName>
        <fullName evidence="8">Acetohydroxy-acid synthase small subunit</fullName>
    </alternativeName>
</protein>
<dbReference type="GO" id="GO:0009097">
    <property type="term" value="P:isoleucine biosynthetic process"/>
    <property type="evidence" value="ECO:0007669"/>
    <property type="project" value="UniProtKB-UniRule"/>
</dbReference>
<dbReference type="Gene3D" id="3.30.70.1150">
    <property type="entry name" value="ACT-like. Chain A, domain 2"/>
    <property type="match status" value="1"/>
</dbReference>
<dbReference type="InterPro" id="IPR019455">
    <property type="entry name" value="Acetolactate_synth_ssu_C"/>
</dbReference>
<accession>A0A1Q9YNU8</accession>
<evidence type="ECO:0000256" key="2">
    <source>
        <dbReference type="ARBA" id="ARBA00005025"/>
    </source>
</evidence>
<dbReference type="EMBL" id="MPJZ01000004">
    <property type="protein sequence ID" value="OLU47463.1"/>
    <property type="molecule type" value="Genomic_DNA"/>
</dbReference>
<dbReference type="InterPro" id="IPR054480">
    <property type="entry name" value="AHAS_small-like_ACT"/>
</dbReference>
<dbReference type="SUPFAM" id="SSF55021">
    <property type="entry name" value="ACT-like"/>
    <property type="match status" value="2"/>
</dbReference>
<reference evidence="10 11" key="1">
    <citation type="submission" date="2016-11" db="EMBL/GenBank/DDBJ databases">
        <title>Description of two novel members of the family Erysipelotrichaceae: Ileibacterium lipovorans gen. nov., sp. nov. and Dubosiella newyorkensis, gen. nov., sp. nov.</title>
        <authorList>
            <person name="Cox L.M."/>
            <person name="Sohn J."/>
            <person name="Tyrrell K.L."/>
            <person name="Citron D.M."/>
            <person name="Lawson P.A."/>
            <person name="Patel N.B."/>
            <person name="Iizumi T."/>
            <person name="Perez-Perez G.I."/>
            <person name="Goldstein E.J."/>
            <person name="Blaser M.J."/>
        </authorList>
    </citation>
    <scope>NUCLEOTIDE SEQUENCE [LARGE SCALE GENOMIC DNA]</scope>
    <source>
        <strain evidence="10 11">NYU-BL-K8</strain>
    </source>
</reference>
<dbReference type="PANTHER" id="PTHR30239">
    <property type="entry name" value="ACETOLACTATE SYNTHASE SMALL SUBUNIT"/>
    <property type="match status" value="1"/>
</dbReference>
<dbReference type="OrthoDB" id="9787365at2"/>
<dbReference type="GO" id="GO:1990610">
    <property type="term" value="F:acetolactate synthase regulator activity"/>
    <property type="evidence" value="ECO:0007669"/>
    <property type="project" value="UniProtKB-UniRule"/>
</dbReference>
<evidence type="ECO:0000313" key="11">
    <source>
        <dbReference type="Proteomes" id="UP000186758"/>
    </source>
</evidence>
<comment type="caution">
    <text evidence="10">The sequence shown here is derived from an EMBL/GenBank/DDBJ whole genome shotgun (WGS) entry which is preliminary data.</text>
</comment>
<feature type="domain" description="ACT" evidence="9">
    <location>
        <begin position="5"/>
        <end position="79"/>
    </location>
</feature>
<evidence type="ECO:0000259" key="9">
    <source>
        <dbReference type="PROSITE" id="PS51671"/>
    </source>
</evidence>
<dbReference type="RefSeq" id="WP_067560244.1">
    <property type="nucleotide sequence ID" value="NZ_CAQLZZ010000039.1"/>
</dbReference>
<dbReference type="GO" id="GO:0005829">
    <property type="term" value="C:cytosol"/>
    <property type="evidence" value="ECO:0007669"/>
    <property type="project" value="TreeGrafter"/>
</dbReference>
<organism evidence="10 11">
    <name type="scientific">Faecalibaculum rodentium</name>
    <dbReference type="NCBI Taxonomy" id="1702221"/>
    <lineage>
        <taxon>Bacteria</taxon>
        <taxon>Bacillati</taxon>
        <taxon>Bacillota</taxon>
        <taxon>Erysipelotrichia</taxon>
        <taxon>Erysipelotrichales</taxon>
        <taxon>Erysipelotrichaceae</taxon>
        <taxon>Faecalibaculum</taxon>
    </lineage>
</organism>
<evidence type="ECO:0000256" key="7">
    <source>
        <dbReference type="ARBA" id="ARBA00048670"/>
    </source>
</evidence>
<dbReference type="Pfam" id="PF22629">
    <property type="entry name" value="ACT_AHAS_ss"/>
    <property type="match status" value="1"/>
</dbReference>
<dbReference type="InterPro" id="IPR045865">
    <property type="entry name" value="ACT-like_dom_sf"/>
</dbReference>
<dbReference type="NCBIfam" id="TIGR00119">
    <property type="entry name" value="acolac_sm"/>
    <property type="match status" value="1"/>
</dbReference>
<comment type="function">
    <text evidence="8">Catalyzes the conversion of 2 pyruvate molecules into acetolactate in the first common step of the biosynthetic pathway of the branched-amino acids such as leucine, isoleucine, and valine.</text>
</comment>
<dbReference type="CDD" id="cd04878">
    <property type="entry name" value="ACT_AHAS"/>
    <property type="match status" value="1"/>
</dbReference>
<dbReference type="InterPro" id="IPR002912">
    <property type="entry name" value="ACT_dom"/>
</dbReference>
<dbReference type="Proteomes" id="UP000186758">
    <property type="component" value="Unassembled WGS sequence"/>
</dbReference>
<evidence type="ECO:0000256" key="1">
    <source>
        <dbReference type="ARBA" id="ARBA00004974"/>
    </source>
</evidence>
<keyword evidence="8" id="KW-0808">Transferase</keyword>
<dbReference type="InterPro" id="IPR027271">
    <property type="entry name" value="Acetolactate_synth/TF_NikR_C"/>
</dbReference>
<dbReference type="Pfam" id="PF10369">
    <property type="entry name" value="ALS_ss_C"/>
    <property type="match status" value="1"/>
</dbReference>